<reference evidence="6 7" key="1">
    <citation type="submission" date="2016-10" db="EMBL/GenBank/DDBJ databases">
        <authorList>
            <person name="de Groot N.N."/>
        </authorList>
    </citation>
    <scope>NUCLEOTIDE SEQUENCE [LARGE SCALE GENOMIC DNA]</scope>
    <source>
        <strain evidence="6 7">DSM 15827</strain>
    </source>
</reference>
<dbReference type="PROSITE" id="PS51930">
    <property type="entry name" value="BMC_2"/>
    <property type="match status" value="1"/>
</dbReference>
<keyword evidence="7" id="KW-1185">Reference proteome</keyword>
<accession>A0A1H9HAP4</accession>
<dbReference type="InterPro" id="IPR044872">
    <property type="entry name" value="CcmK/CsoS1_BMC"/>
</dbReference>
<dbReference type="Pfam" id="PF00936">
    <property type="entry name" value="BMC"/>
    <property type="match status" value="1"/>
</dbReference>
<evidence type="ECO:0000313" key="7">
    <source>
        <dbReference type="Proteomes" id="UP000198556"/>
    </source>
</evidence>
<dbReference type="GO" id="GO:0031469">
    <property type="term" value="C:bacterial microcompartment"/>
    <property type="evidence" value="ECO:0007669"/>
    <property type="project" value="UniProtKB-SubCell"/>
</dbReference>
<evidence type="ECO:0000256" key="4">
    <source>
        <dbReference type="SAM" id="MobiDB-lite"/>
    </source>
</evidence>
<dbReference type="PANTHER" id="PTHR33941:SF11">
    <property type="entry name" value="BACTERIAL MICROCOMPARTMENT SHELL PROTEIN PDUJ"/>
    <property type="match status" value="1"/>
</dbReference>
<dbReference type="InterPro" id="IPR037233">
    <property type="entry name" value="CcmK-like_sf"/>
</dbReference>
<dbReference type="RefSeq" id="WP_089745639.1">
    <property type="nucleotide sequence ID" value="NZ_FOGF01000002.1"/>
</dbReference>
<dbReference type="OrthoDB" id="9812608at2"/>
<dbReference type="PROSITE" id="PS01139">
    <property type="entry name" value="BMC_1"/>
    <property type="match status" value="1"/>
</dbReference>
<feature type="compositionally biased region" description="Basic and acidic residues" evidence="4">
    <location>
        <begin position="164"/>
        <end position="179"/>
    </location>
</feature>
<dbReference type="SMART" id="SM00877">
    <property type="entry name" value="BMC"/>
    <property type="match status" value="1"/>
</dbReference>
<dbReference type="PANTHER" id="PTHR33941">
    <property type="entry name" value="PROPANEDIOL UTILIZATION PROTEIN PDUA"/>
    <property type="match status" value="1"/>
</dbReference>
<comment type="similarity">
    <text evidence="1">Belongs to the bacterial microcompartments protein family. CsoS1 subfamily.</text>
</comment>
<organism evidence="6 7">
    <name type="scientific">Granulicatella balaenopterae</name>
    <dbReference type="NCBI Taxonomy" id="137733"/>
    <lineage>
        <taxon>Bacteria</taxon>
        <taxon>Bacillati</taxon>
        <taxon>Bacillota</taxon>
        <taxon>Bacilli</taxon>
        <taxon>Lactobacillales</taxon>
        <taxon>Carnobacteriaceae</taxon>
        <taxon>Granulicatella</taxon>
    </lineage>
</organism>
<evidence type="ECO:0000256" key="2">
    <source>
        <dbReference type="ARBA" id="ARBA00024322"/>
    </source>
</evidence>
<name>A0A1H9HAP4_9LACT</name>
<dbReference type="CDD" id="cd07045">
    <property type="entry name" value="BMC_CcmK_like"/>
    <property type="match status" value="1"/>
</dbReference>
<keyword evidence="3" id="KW-1283">Bacterial microcompartment</keyword>
<feature type="region of interest" description="Disordered" evidence="4">
    <location>
        <begin position="160"/>
        <end position="179"/>
    </location>
</feature>
<proteinExistence type="inferred from homology"/>
<evidence type="ECO:0000256" key="1">
    <source>
        <dbReference type="ARBA" id="ARBA00023780"/>
    </source>
</evidence>
<dbReference type="Gene3D" id="3.30.70.1710">
    <property type="match status" value="1"/>
</dbReference>
<dbReference type="EMBL" id="FOGF01000002">
    <property type="protein sequence ID" value="SEQ59346.1"/>
    <property type="molecule type" value="Genomic_DNA"/>
</dbReference>
<dbReference type="InterPro" id="IPR020808">
    <property type="entry name" value="Bact_microcomp_CS"/>
</dbReference>
<evidence type="ECO:0000256" key="3">
    <source>
        <dbReference type="ARBA" id="ARBA00024446"/>
    </source>
</evidence>
<sequence>MEALGMIETIGTIAAIEAGDAMVKSADVSIVSKEFVGGGIVTIIVQGDVMAVKTAVDAGVASVKRLADDALLTEHVIPRPDNQLSLIVNKPQVKAVELEEIVVEQLPTNEIIEEVEVIEVDSIKTEEKEDTKEETSVIEVDSVTVNQSELEEPIEVEVVEDEVKDSSKDKQDTKESEASEKVVYTKKQLNSLTVSKLKDIIRKDENLTLPTKKMSKKELIQMILNK</sequence>
<dbReference type="STRING" id="137733.SAMN05421767_10245"/>
<evidence type="ECO:0000259" key="5">
    <source>
        <dbReference type="PROSITE" id="PS51930"/>
    </source>
</evidence>
<dbReference type="SUPFAM" id="SSF143414">
    <property type="entry name" value="CcmK-like"/>
    <property type="match status" value="1"/>
</dbReference>
<dbReference type="AlphaFoldDB" id="A0A1H9HAP4"/>
<feature type="domain" description="BMC" evidence="5">
    <location>
        <begin position="3"/>
        <end position="89"/>
    </location>
</feature>
<gene>
    <name evidence="6" type="ORF">SAMN05421767_10245</name>
</gene>
<dbReference type="InterPro" id="IPR000249">
    <property type="entry name" value="BMC_dom"/>
</dbReference>
<dbReference type="Proteomes" id="UP000198556">
    <property type="component" value="Unassembled WGS sequence"/>
</dbReference>
<dbReference type="InterPro" id="IPR050575">
    <property type="entry name" value="BMC_shell"/>
</dbReference>
<protein>
    <submittedName>
        <fullName evidence="6">Carboxysome shell and ethanolamine utilization microcompartment protein CcmL/EutN</fullName>
    </submittedName>
</protein>
<evidence type="ECO:0000313" key="6">
    <source>
        <dbReference type="EMBL" id="SEQ59346.1"/>
    </source>
</evidence>
<comment type="subcellular location">
    <subcellularLocation>
        <location evidence="2">Bacterial microcompartment</location>
    </subcellularLocation>
</comment>